<gene>
    <name evidence="1" type="ORF">QQ91_0021260</name>
</gene>
<organism evidence="1 2">
    <name type="scientific">Lyngbya confervoides BDU141951</name>
    <dbReference type="NCBI Taxonomy" id="1574623"/>
    <lineage>
        <taxon>Bacteria</taxon>
        <taxon>Bacillati</taxon>
        <taxon>Cyanobacteriota</taxon>
        <taxon>Cyanophyceae</taxon>
        <taxon>Oscillatoriophycideae</taxon>
        <taxon>Oscillatoriales</taxon>
        <taxon>Microcoleaceae</taxon>
        <taxon>Lyngbya</taxon>
    </lineage>
</organism>
<dbReference type="EMBL" id="JTHE03000121">
    <property type="protein sequence ID" value="MCM1985349.1"/>
    <property type="molecule type" value="Genomic_DNA"/>
</dbReference>
<evidence type="ECO:0000313" key="1">
    <source>
        <dbReference type="EMBL" id="MCM1985349.1"/>
    </source>
</evidence>
<reference evidence="1 2" key="1">
    <citation type="journal article" date="2015" name="Genome Announc.">
        <title>Draft Genome Sequence of Filamentous Marine Cyanobacterium Lyngbya confervoides Strain BDU141951.</title>
        <authorList>
            <person name="Chandrababunaidu M.M."/>
            <person name="Sen D."/>
            <person name="Tripathy S."/>
        </authorList>
    </citation>
    <scope>NUCLEOTIDE SEQUENCE [LARGE SCALE GENOMIC DNA]</scope>
    <source>
        <strain evidence="1 2">BDU141951</strain>
    </source>
</reference>
<name>A0ABD4TAA6_9CYAN</name>
<protein>
    <submittedName>
        <fullName evidence="1">Sigma-70 family RNA polymerase sigma factor</fullName>
    </submittedName>
</protein>
<dbReference type="RefSeq" id="WP_166278296.1">
    <property type="nucleotide sequence ID" value="NZ_JTHE03000121.1"/>
</dbReference>
<dbReference type="AlphaFoldDB" id="A0ABD4TAA6"/>
<proteinExistence type="predicted"/>
<evidence type="ECO:0000313" key="2">
    <source>
        <dbReference type="Proteomes" id="UP000031561"/>
    </source>
</evidence>
<sequence length="208" mass="24287">MLPIDHRDCGSLNADLLKLQREACRYPAGHVQRQLRLTRIIRQVTASGRLWHESSPYYEDALQLTWLYFCQNICEAGSGAAYDATRGSILTWLNRYLKWRLRDLAAAHHDQLKQVDLSQIHEPVGLEVPPILEEVRSWAESDPELVQIYIQDRPDLNCRRLILERLPPEQSWKQLSAQFNISISTLSSFYQRQCLPRLHKFGQFQGYL</sequence>
<comment type="caution">
    <text evidence="1">The sequence shown here is derived from an EMBL/GenBank/DDBJ whole genome shotgun (WGS) entry which is preliminary data.</text>
</comment>
<dbReference type="Proteomes" id="UP000031561">
    <property type="component" value="Unassembled WGS sequence"/>
</dbReference>
<accession>A0ABD4TAA6</accession>
<keyword evidence="2" id="KW-1185">Reference proteome</keyword>